<evidence type="ECO:0000313" key="2">
    <source>
        <dbReference type="Proteomes" id="UP000193781"/>
    </source>
</evidence>
<name>A0A0F5NGA4_9MYCO</name>
<dbReference type="OrthoDB" id="4714412at2"/>
<comment type="caution">
    <text evidence="1">The sequence shown here is derived from an EMBL/GenBank/DDBJ whole genome shotgun (WGS) entry which is preliminary data.</text>
</comment>
<dbReference type="RefSeq" id="WP_007168451.1">
    <property type="nucleotide sequence ID" value="NZ_JACKSS010000047.1"/>
</dbReference>
<gene>
    <name evidence="1" type="ORF">AWC17_03415</name>
</gene>
<protein>
    <submittedName>
        <fullName evidence="1">Uncharacterized protein</fullName>
    </submittedName>
</protein>
<dbReference type="EMBL" id="LQPH01000110">
    <property type="protein sequence ID" value="ORW24296.1"/>
    <property type="molecule type" value="Genomic_DNA"/>
</dbReference>
<sequence>MRRPLEDGYFTMPNGDEQPRLIGSYSPAADKYFFPRRRRCPLTGGPVEDVLLSPTGELYAWTYVESAWMGKSRFGSTGDGHGVGQVDLPEGVRVQSILRGEMGDWEIGMPMQLEVYPLMTDADGTELCSFRFCPTRRGASR</sequence>
<dbReference type="SUPFAM" id="SSF50249">
    <property type="entry name" value="Nucleic acid-binding proteins"/>
    <property type="match status" value="1"/>
</dbReference>
<proteinExistence type="predicted"/>
<keyword evidence="2" id="KW-1185">Reference proteome</keyword>
<reference evidence="1 2" key="1">
    <citation type="submission" date="2016-01" db="EMBL/GenBank/DDBJ databases">
        <title>The new phylogeny of the genus Mycobacterium.</title>
        <authorList>
            <person name="Tarcisio F."/>
            <person name="Conor M."/>
            <person name="Antonella G."/>
            <person name="Elisabetta G."/>
            <person name="Giulia F.S."/>
            <person name="Sara T."/>
            <person name="Anna F."/>
            <person name="Clotilde B."/>
            <person name="Roberto B."/>
            <person name="Veronica D.S."/>
            <person name="Fabio R."/>
            <person name="Monica P."/>
            <person name="Olivier J."/>
            <person name="Enrico T."/>
            <person name="Nicola S."/>
        </authorList>
    </citation>
    <scope>NUCLEOTIDE SEQUENCE [LARGE SCALE GENOMIC DNA]</scope>
    <source>
        <strain evidence="1 2">DSM 44803</strain>
    </source>
</reference>
<accession>A0A0F5NGA4</accession>
<organism evidence="1 2">
    <name type="scientific">Mycobacterium nebraskense</name>
    <dbReference type="NCBI Taxonomy" id="244292"/>
    <lineage>
        <taxon>Bacteria</taxon>
        <taxon>Bacillati</taxon>
        <taxon>Actinomycetota</taxon>
        <taxon>Actinomycetes</taxon>
        <taxon>Mycobacteriales</taxon>
        <taxon>Mycobacteriaceae</taxon>
        <taxon>Mycobacterium</taxon>
    </lineage>
</organism>
<dbReference type="Proteomes" id="UP000193781">
    <property type="component" value="Unassembled WGS sequence"/>
</dbReference>
<dbReference type="AlphaFoldDB" id="A0A0F5NGA4"/>
<dbReference type="InterPro" id="IPR012340">
    <property type="entry name" value="NA-bd_OB-fold"/>
</dbReference>
<evidence type="ECO:0000313" key="1">
    <source>
        <dbReference type="EMBL" id="ORW24296.1"/>
    </source>
</evidence>
<dbReference type="STRING" id="244292.ABW17_27825"/>